<reference evidence="1 2" key="1">
    <citation type="submission" date="2014-08" db="EMBL/GenBank/DDBJ databases">
        <title>Whole genome shotgun sequence of Sphingomonas paucimobilis NBRC 13935.</title>
        <authorList>
            <person name="Hosoyama A."/>
            <person name="Hashimoto M."/>
            <person name="Hosoyama Y."/>
            <person name="Noguchi M."/>
            <person name="Uohara A."/>
            <person name="Ohji S."/>
            <person name="Katano-Makiyama Y."/>
            <person name="Ichikawa N."/>
            <person name="Kimura A."/>
            <person name="Yamazoe A."/>
            <person name="Fujita N."/>
        </authorList>
    </citation>
    <scope>NUCLEOTIDE SEQUENCE [LARGE SCALE GENOMIC DNA]</scope>
    <source>
        <strain evidence="1 2">NBRC 13935</strain>
    </source>
</reference>
<organism evidence="1 2">
    <name type="scientific">Sphingomonas paucimobilis NBRC 13935</name>
    <dbReference type="NCBI Taxonomy" id="1219050"/>
    <lineage>
        <taxon>Bacteria</taxon>
        <taxon>Pseudomonadati</taxon>
        <taxon>Pseudomonadota</taxon>
        <taxon>Alphaproteobacteria</taxon>
        <taxon>Sphingomonadales</taxon>
        <taxon>Sphingomonadaceae</taxon>
        <taxon>Sphingomonas</taxon>
    </lineage>
</organism>
<dbReference type="Pfam" id="PF08809">
    <property type="entry name" value="DUF1799"/>
    <property type="match status" value="1"/>
</dbReference>
<sequence length="68" mass="7546">MEIGPDEVDVVTLFMALTSQWRFHAMGGRLGIEYAAVRPTADMLEIVMTTSLFLDLQMMERAALVALA</sequence>
<dbReference type="AlphaFoldDB" id="A0A0C9N3H1"/>
<gene>
    <name evidence="1" type="ORF">SP6_30_02950</name>
</gene>
<dbReference type="RefSeq" id="WP_042468989.1">
    <property type="nucleotide sequence ID" value="NZ_BBJS01000030.1"/>
</dbReference>
<evidence type="ECO:0000313" key="1">
    <source>
        <dbReference type="EMBL" id="GAN14154.1"/>
    </source>
</evidence>
<dbReference type="GeneID" id="78528682"/>
<name>A0A0C9N3H1_SPHPI</name>
<protein>
    <submittedName>
        <fullName evidence="1">DNA, contig: SP630</fullName>
    </submittedName>
</protein>
<dbReference type="Proteomes" id="UP000032025">
    <property type="component" value="Unassembled WGS sequence"/>
</dbReference>
<dbReference type="InterPro" id="IPR014915">
    <property type="entry name" value="Phage_TLS_TfmB"/>
</dbReference>
<accession>A0A0C9N3H1</accession>
<keyword evidence="2" id="KW-1185">Reference proteome</keyword>
<comment type="caution">
    <text evidence="1">The sequence shown here is derived from an EMBL/GenBank/DDBJ whole genome shotgun (WGS) entry which is preliminary data.</text>
</comment>
<proteinExistence type="predicted"/>
<evidence type="ECO:0000313" key="2">
    <source>
        <dbReference type="Proteomes" id="UP000032025"/>
    </source>
</evidence>
<dbReference type="EMBL" id="BBJS01000030">
    <property type="protein sequence ID" value="GAN14154.1"/>
    <property type="molecule type" value="Genomic_DNA"/>
</dbReference>